<gene>
    <name evidence="1" type="ORF">DPMN_018111</name>
</gene>
<dbReference type="Proteomes" id="UP000828390">
    <property type="component" value="Unassembled WGS sequence"/>
</dbReference>
<dbReference type="AlphaFoldDB" id="A0A9D4S8U1"/>
<comment type="caution">
    <text evidence="1">The sequence shown here is derived from an EMBL/GenBank/DDBJ whole genome shotgun (WGS) entry which is preliminary data.</text>
</comment>
<reference evidence="1" key="1">
    <citation type="journal article" date="2019" name="bioRxiv">
        <title>The Genome of the Zebra Mussel, Dreissena polymorpha: A Resource for Invasive Species Research.</title>
        <authorList>
            <person name="McCartney M.A."/>
            <person name="Auch B."/>
            <person name="Kono T."/>
            <person name="Mallez S."/>
            <person name="Zhang Y."/>
            <person name="Obille A."/>
            <person name="Becker A."/>
            <person name="Abrahante J.E."/>
            <person name="Garbe J."/>
            <person name="Badalamenti J.P."/>
            <person name="Herman A."/>
            <person name="Mangelson H."/>
            <person name="Liachko I."/>
            <person name="Sullivan S."/>
            <person name="Sone E.D."/>
            <person name="Koren S."/>
            <person name="Silverstein K.A.T."/>
            <person name="Beckman K.B."/>
            <person name="Gohl D.M."/>
        </authorList>
    </citation>
    <scope>NUCLEOTIDE SEQUENCE</scope>
    <source>
        <strain evidence="1">Duluth1</strain>
        <tissue evidence="1">Whole animal</tissue>
    </source>
</reference>
<protein>
    <submittedName>
        <fullName evidence="1">Uncharacterized protein</fullName>
    </submittedName>
</protein>
<name>A0A9D4S8U1_DREPO</name>
<dbReference type="EMBL" id="JAIWYP010000001">
    <property type="protein sequence ID" value="KAH3893957.1"/>
    <property type="molecule type" value="Genomic_DNA"/>
</dbReference>
<keyword evidence="2" id="KW-1185">Reference proteome</keyword>
<evidence type="ECO:0000313" key="2">
    <source>
        <dbReference type="Proteomes" id="UP000828390"/>
    </source>
</evidence>
<proteinExistence type="predicted"/>
<sequence length="64" mass="6860">MNNNDHGIDAISVYSLLACWCTQKRGGQTTAWDCCEDVWAFSLTLGLGGIGAQGGLQSFRNVAH</sequence>
<reference evidence="1" key="2">
    <citation type="submission" date="2020-11" db="EMBL/GenBank/DDBJ databases">
        <authorList>
            <person name="McCartney M.A."/>
            <person name="Auch B."/>
            <person name="Kono T."/>
            <person name="Mallez S."/>
            <person name="Becker A."/>
            <person name="Gohl D.M."/>
            <person name="Silverstein K.A.T."/>
            <person name="Koren S."/>
            <person name="Bechman K.B."/>
            <person name="Herman A."/>
            <person name="Abrahante J.E."/>
            <person name="Garbe J."/>
        </authorList>
    </citation>
    <scope>NUCLEOTIDE SEQUENCE</scope>
    <source>
        <strain evidence="1">Duluth1</strain>
        <tissue evidence="1">Whole animal</tissue>
    </source>
</reference>
<accession>A0A9D4S8U1</accession>
<evidence type="ECO:0000313" key="1">
    <source>
        <dbReference type="EMBL" id="KAH3893957.1"/>
    </source>
</evidence>
<organism evidence="1 2">
    <name type="scientific">Dreissena polymorpha</name>
    <name type="common">Zebra mussel</name>
    <name type="synonym">Mytilus polymorpha</name>
    <dbReference type="NCBI Taxonomy" id="45954"/>
    <lineage>
        <taxon>Eukaryota</taxon>
        <taxon>Metazoa</taxon>
        <taxon>Spiralia</taxon>
        <taxon>Lophotrochozoa</taxon>
        <taxon>Mollusca</taxon>
        <taxon>Bivalvia</taxon>
        <taxon>Autobranchia</taxon>
        <taxon>Heteroconchia</taxon>
        <taxon>Euheterodonta</taxon>
        <taxon>Imparidentia</taxon>
        <taxon>Neoheterodontei</taxon>
        <taxon>Myida</taxon>
        <taxon>Dreissenoidea</taxon>
        <taxon>Dreissenidae</taxon>
        <taxon>Dreissena</taxon>
    </lineage>
</organism>